<keyword evidence="3" id="KW-1185">Reference proteome</keyword>
<evidence type="ECO:0000313" key="3">
    <source>
        <dbReference type="Proteomes" id="UP000201613"/>
    </source>
</evidence>
<dbReference type="SUPFAM" id="SSF56524">
    <property type="entry name" value="Oxidoreductase molybdopterin-binding domain"/>
    <property type="match status" value="1"/>
</dbReference>
<organism evidence="2 3">
    <name type="scientific">Flavimaricola marinus</name>
    <dbReference type="NCBI Taxonomy" id="1819565"/>
    <lineage>
        <taxon>Bacteria</taxon>
        <taxon>Pseudomonadati</taxon>
        <taxon>Pseudomonadota</taxon>
        <taxon>Alphaproteobacteria</taxon>
        <taxon>Rhodobacterales</taxon>
        <taxon>Paracoccaceae</taxon>
        <taxon>Flavimaricola</taxon>
    </lineage>
</organism>
<dbReference type="Proteomes" id="UP000201613">
    <property type="component" value="Unassembled WGS sequence"/>
</dbReference>
<sequence length="165" mass="17936">MIRIFAAVFALFGQIACADGLPAPEGPVILTVTGDITRTNGDGIAEFDREMLDNLAQRATTATTPWLEGPHTFSGPMGTAILDAVGAQGETIQVVALNDYSADVPVQDLRDFDVIFATAIDGEILTVRDKGPLFLIYPFDENPDLFNEVYFGRSVWQITQINVQN</sequence>
<feature type="signal peptide" evidence="1">
    <location>
        <begin position="1"/>
        <end position="18"/>
    </location>
</feature>
<evidence type="ECO:0000313" key="2">
    <source>
        <dbReference type="EMBL" id="SMY10008.1"/>
    </source>
</evidence>
<keyword evidence="1" id="KW-0732">Signal</keyword>
<dbReference type="InterPro" id="IPR036374">
    <property type="entry name" value="OxRdtase_Mopterin-bd_sf"/>
</dbReference>
<name>A0A238LK52_9RHOB</name>
<accession>A0A238LK52</accession>
<dbReference type="EMBL" id="FXZK01000016">
    <property type="protein sequence ID" value="SMY10008.1"/>
    <property type="molecule type" value="Genomic_DNA"/>
</dbReference>
<gene>
    <name evidence="2" type="ORF">LOM8899_04182</name>
</gene>
<dbReference type="OrthoDB" id="9798763at2"/>
<evidence type="ECO:0008006" key="4">
    <source>
        <dbReference type="Google" id="ProtNLM"/>
    </source>
</evidence>
<protein>
    <recommendedName>
        <fullName evidence="4">Oxidoreductase molybdopterin binding domain protein</fullName>
    </recommendedName>
</protein>
<dbReference type="Gene3D" id="3.90.420.10">
    <property type="entry name" value="Oxidoreductase, molybdopterin-binding domain"/>
    <property type="match status" value="1"/>
</dbReference>
<feature type="chain" id="PRO_5012602021" description="Oxidoreductase molybdopterin binding domain protein" evidence="1">
    <location>
        <begin position="19"/>
        <end position="165"/>
    </location>
</feature>
<reference evidence="2 3" key="1">
    <citation type="submission" date="2017-05" db="EMBL/GenBank/DDBJ databases">
        <authorList>
            <person name="Song R."/>
            <person name="Chenine A.L."/>
            <person name="Ruprecht R.M."/>
        </authorList>
    </citation>
    <scope>NUCLEOTIDE SEQUENCE [LARGE SCALE GENOMIC DNA]</scope>
    <source>
        <strain evidence="2 3">CECT 8899</strain>
    </source>
</reference>
<proteinExistence type="predicted"/>
<dbReference type="AlphaFoldDB" id="A0A238LK52"/>
<evidence type="ECO:0000256" key="1">
    <source>
        <dbReference type="SAM" id="SignalP"/>
    </source>
</evidence>